<accession>A0AAN0K875</accession>
<proteinExistence type="inferred from homology"/>
<keyword evidence="3" id="KW-0479">Metal-binding</keyword>
<dbReference type="AlphaFoldDB" id="A0AAN0K875"/>
<dbReference type="SUPFAM" id="SSF55031">
    <property type="entry name" value="Bacterial exopeptidase dimerisation domain"/>
    <property type="match status" value="1"/>
</dbReference>
<evidence type="ECO:0000259" key="6">
    <source>
        <dbReference type="Pfam" id="PF07687"/>
    </source>
</evidence>
<sequence>MSDWTELEDEAVRITRELIRIDTSNYGDGTGPTERPAAEYVLGLLHEVGLDPVSLESQPGRASVIVRIAGADPSRGGLVVHGHLDVVPANAADWSVDPFSAEERDGMIWGRGAVDMKSMVGMVLANLRRIAREGIVPPRDLVFVFFADEEQGGTWGSQWMVREHPELFAGCTEAISEVGGYSVTLPVAGGGTRRAYLLQTAEKGFAWVHLRASGRAGHGSLPNDENAIVRLAEAITRINQHEWPLEYVASVRALFDGVTEITGVSPDDGLEAFLDLLGGGRAFVAGTLRDSANFTRLDAGYKNNVIPSEATAHIDCRFLPGHQDELLDTIRELAGEHVDLIIDQLGISVDAPRDSAFVASMQAAIQAEDPDAALLPYCLSAGTDNKALEALGIHGYGFVPLKLPADLNFAMLFHGVDERVPVDAVRFGARVLRRLLDDC</sequence>
<name>A0AAN0K875_9ACTN</name>
<gene>
    <name evidence="7" type="ORF">brsh051_00830</name>
</gene>
<dbReference type="InterPro" id="IPR002933">
    <property type="entry name" value="Peptidase_M20"/>
</dbReference>
<dbReference type="GO" id="GO:0016787">
    <property type="term" value="F:hydrolase activity"/>
    <property type="evidence" value="ECO:0007669"/>
    <property type="project" value="UniProtKB-KW"/>
</dbReference>
<evidence type="ECO:0000256" key="1">
    <source>
        <dbReference type="ARBA" id="ARBA00001947"/>
    </source>
</evidence>
<evidence type="ECO:0000256" key="5">
    <source>
        <dbReference type="ARBA" id="ARBA00022833"/>
    </source>
</evidence>
<dbReference type="Proteomes" id="UP001431656">
    <property type="component" value="Chromosome"/>
</dbReference>
<evidence type="ECO:0000313" key="7">
    <source>
        <dbReference type="EMBL" id="BEH00802.1"/>
    </source>
</evidence>
<evidence type="ECO:0000256" key="3">
    <source>
        <dbReference type="ARBA" id="ARBA00022723"/>
    </source>
</evidence>
<keyword evidence="4" id="KW-0378">Hydrolase</keyword>
<keyword evidence="5" id="KW-0862">Zinc</keyword>
<dbReference type="EMBL" id="AP028056">
    <property type="protein sequence ID" value="BEH00802.1"/>
    <property type="molecule type" value="Genomic_DNA"/>
</dbReference>
<comment type="cofactor">
    <cofactor evidence="1">
        <name>Zn(2+)</name>
        <dbReference type="ChEBI" id="CHEBI:29105"/>
    </cofactor>
</comment>
<feature type="domain" description="Peptidase M20 dimerisation" evidence="6">
    <location>
        <begin position="200"/>
        <end position="337"/>
    </location>
</feature>
<protein>
    <submittedName>
        <fullName evidence="7">M20/M25/M40 family metallo-hydrolase</fullName>
    </submittedName>
</protein>
<dbReference type="FunFam" id="1.10.150.900:FF:000002">
    <property type="entry name" value="M20/M25/M40 family peptidase"/>
    <property type="match status" value="1"/>
</dbReference>
<dbReference type="GO" id="GO:0046872">
    <property type="term" value="F:metal ion binding"/>
    <property type="evidence" value="ECO:0007669"/>
    <property type="project" value="UniProtKB-KW"/>
</dbReference>
<evidence type="ECO:0000313" key="8">
    <source>
        <dbReference type="Proteomes" id="UP001431656"/>
    </source>
</evidence>
<dbReference type="RefSeq" id="WP_286266496.1">
    <property type="nucleotide sequence ID" value="NZ_AP028056.1"/>
</dbReference>
<evidence type="ECO:0000256" key="2">
    <source>
        <dbReference type="ARBA" id="ARBA00006247"/>
    </source>
</evidence>
<dbReference type="Gene3D" id="1.10.150.900">
    <property type="match status" value="1"/>
</dbReference>
<dbReference type="Pfam" id="PF01546">
    <property type="entry name" value="Peptidase_M20"/>
    <property type="match status" value="1"/>
</dbReference>
<dbReference type="PROSITE" id="PS00759">
    <property type="entry name" value="ARGE_DAPE_CPG2_2"/>
    <property type="match status" value="1"/>
</dbReference>
<dbReference type="Gene3D" id="3.40.630.10">
    <property type="entry name" value="Zn peptidases"/>
    <property type="match status" value="1"/>
</dbReference>
<dbReference type="KEGG" id="broo:brsh051_00830"/>
<dbReference type="InterPro" id="IPR036264">
    <property type="entry name" value="Bact_exopeptidase_dim_dom"/>
</dbReference>
<dbReference type="InterPro" id="IPR001261">
    <property type="entry name" value="ArgE/DapE_CS"/>
</dbReference>
<dbReference type="PANTHER" id="PTHR43808">
    <property type="entry name" value="ACETYLORNITHINE DEACETYLASE"/>
    <property type="match status" value="1"/>
</dbReference>
<evidence type="ECO:0000256" key="4">
    <source>
        <dbReference type="ARBA" id="ARBA00022801"/>
    </source>
</evidence>
<dbReference type="PANTHER" id="PTHR43808:SF8">
    <property type="entry name" value="PEPTIDASE M20 DIMERISATION DOMAIN-CONTAINING PROTEIN"/>
    <property type="match status" value="1"/>
</dbReference>
<dbReference type="NCBIfam" id="NF005913">
    <property type="entry name" value="PRK07906.1"/>
    <property type="match status" value="1"/>
</dbReference>
<dbReference type="Gene3D" id="3.30.70.360">
    <property type="match status" value="1"/>
</dbReference>
<dbReference type="Pfam" id="PF07687">
    <property type="entry name" value="M20_dimer"/>
    <property type="match status" value="1"/>
</dbReference>
<organism evidence="7 8">
    <name type="scientific">Brooklawnia propionicigenes</name>
    <dbReference type="NCBI Taxonomy" id="3041175"/>
    <lineage>
        <taxon>Bacteria</taxon>
        <taxon>Bacillati</taxon>
        <taxon>Actinomycetota</taxon>
        <taxon>Actinomycetes</taxon>
        <taxon>Propionibacteriales</taxon>
        <taxon>Propionibacteriaceae</taxon>
        <taxon>Brooklawnia</taxon>
    </lineage>
</organism>
<reference evidence="7" key="1">
    <citation type="journal article" date="2024" name="Int. J. Syst. Evol. Microbiol.">
        <title>Brooklawnia propionicigenes sp. nov., a facultatively anaerobic, propionate-producing bacterium isolated from a methanogenic reactor treating waste from cattle farms.</title>
        <authorList>
            <person name="Akita Y."/>
            <person name="Ueki A."/>
            <person name="Tonouchi A."/>
            <person name="Sugawara Y."/>
            <person name="Honma S."/>
            <person name="Kaku N."/>
            <person name="Ueki K."/>
        </authorList>
    </citation>
    <scope>NUCLEOTIDE SEQUENCE</scope>
    <source>
        <strain evidence="7">SH051</strain>
    </source>
</reference>
<dbReference type="InterPro" id="IPR011650">
    <property type="entry name" value="Peptidase_M20_dimer"/>
</dbReference>
<comment type="similarity">
    <text evidence="2">Belongs to the peptidase M20A family.</text>
</comment>
<dbReference type="SUPFAM" id="SSF53187">
    <property type="entry name" value="Zn-dependent exopeptidases"/>
    <property type="match status" value="1"/>
</dbReference>
<keyword evidence="8" id="KW-1185">Reference proteome</keyword>
<dbReference type="InterPro" id="IPR050072">
    <property type="entry name" value="Peptidase_M20A"/>
</dbReference>